<gene>
    <name evidence="2" type="ORF">SAMN06265827_13415</name>
</gene>
<accession>A0A285I8I4</accession>
<reference evidence="3" key="1">
    <citation type="submission" date="2017-09" db="EMBL/GenBank/DDBJ databases">
        <authorList>
            <person name="Varghese N."/>
            <person name="Submissions S."/>
        </authorList>
    </citation>
    <scope>NUCLEOTIDE SEQUENCE [LARGE SCALE GENOMIC DNA]</scope>
    <source>
        <strain evidence="3">MSL47</strain>
    </source>
</reference>
<proteinExistence type="predicted"/>
<name>A0A285I8I4_9FIRM</name>
<dbReference type="InterPro" id="IPR027275">
    <property type="entry name" value="PRC-brl_dom"/>
</dbReference>
<evidence type="ECO:0000259" key="1">
    <source>
        <dbReference type="Pfam" id="PF05239"/>
    </source>
</evidence>
<evidence type="ECO:0000313" key="2">
    <source>
        <dbReference type="EMBL" id="SNY44289.1"/>
    </source>
</evidence>
<feature type="domain" description="PRC-barrel" evidence="1">
    <location>
        <begin position="88"/>
        <end position="156"/>
    </location>
</feature>
<protein>
    <submittedName>
        <fullName evidence="2">Uncharacterized protein YrrD, contains PRC-barrel domain</fullName>
    </submittedName>
</protein>
<dbReference type="STRING" id="1413210.U472_04850"/>
<dbReference type="EMBL" id="OBDZ01000034">
    <property type="protein sequence ID" value="SNY44289.1"/>
    <property type="molecule type" value="Genomic_DNA"/>
</dbReference>
<sequence length="158" mass="17703">MKRGQELIGLSVMDLEIGEEIGQVTDVFFDHQLQSILGLKIKKKKGRGQDFIPYEKLYSLGEDMVVIKDKNCIGECQERYQSLIDEGEVIGHKVISDQGEELGMVEDILLNDNGKLVAYELSEGLIQDILEGRETLTIDNTVSYGKDAIIVESSKRLP</sequence>
<evidence type="ECO:0000313" key="3">
    <source>
        <dbReference type="Proteomes" id="UP000219573"/>
    </source>
</evidence>
<dbReference type="RefSeq" id="WP_097019274.1">
    <property type="nucleotide sequence ID" value="NZ_OBDZ01000034.1"/>
</dbReference>
<feature type="domain" description="PRC-barrel" evidence="1">
    <location>
        <begin position="3"/>
        <end position="69"/>
    </location>
</feature>
<dbReference type="Gene3D" id="2.30.30.240">
    <property type="entry name" value="PRC-barrel domain"/>
    <property type="match status" value="2"/>
</dbReference>
<dbReference type="Pfam" id="PF05239">
    <property type="entry name" value="PRC"/>
    <property type="match status" value="2"/>
</dbReference>
<dbReference type="Proteomes" id="UP000219573">
    <property type="component" value="Unassembled WGS sequence"/>
</dbReference>
<dbReference type="OrthoDB" id="1707618at2"/>
<dbReference type="SUPFAM" id="SSF50346">
    <property type="entry name" value="PRC-barrel domain"/>
    <property type="match status" value="2"/>
</dbReference>
<dbReference type="InterPro" id="IPR011033">
    <property type="entry name" value="PRC_barrel-like_sf"/>
</dbReference>
<dbReference type="AlphaFoldDB" id="A0A285I8I4"/>
<keyword evidence="3" id="KW-1185">Reference proteome</keyword>
<organism evidence="2 3">
    <name type="scientific">Orenia metallireducens</name>
    <dbReference type="NCBI Taxonomy" id="1413210"/>
    <lineage>
        <taxon>Bacteria</taxon>
        <taxon>Bacillati</taxon>
        <taxon>Bacillota</taxon>
        <taxon>Clostridia</taxon>
        <taxon>Halanaerobiales</taxon>
        <taxon>Halobacteroidaceae</taxon>
        <taxon>Orenia</taxon>
    </lineage>
</organism>